<gene>
    <name evidence="2" type="ORF">LCGC14_0950470</name>
</gene>
<evidence type="ECO:0000256" key="1">
    <source>
        <dbReference type="SAM" id="Phobius"/>
    </source>
</evidence>
<accession>A0A0F9P3J0</accession>
<keyword evidence="1" id="KW-0812">Transmembrane</keyword>
<dbReference type="Pfam" id="PF18907">
    <property type="entry name" value="DUF5662"/>
    <property type="match status" value="1"/>
</dbReference>
<dbReference type="EMBL" id="LAZR01003378">
    <property type="protein sequence ID" value="KKN18962.1"/>
    <property type="molecule type" value="Genomic_DNA"/>
</dbReference>
<organism evidence="2">
    <name type="scientific">marine sediment metagenome</name>
    <dbReference type="NCBI Taxonomy" id="412755"/>
    <lineage>
        <taxon>unclassified sequences</taxon>
        <taxon>metagenomes</taxon>
        <taxon>ecological metagenomes</taxon>
    </lineage>
</organism>
<proteinExistence type="predicted"/>
<dbReference type="InterPro" id="IPR043721">
    <property type="entry name" value="DUF5662"/>
</dbReference>
<sequence>MKMRARNYVSNLILHLWGTVTHKLWVIIYISGFVFRLAWRALLHDWTKFSSAETQGFVKTISQLKKTTYGSAEYQELLDQLRPSLEHHYRHCRHHPEHFEDGVAGMTLLDVVEMYFDWKAACRRHADGDLRRSIGHNRKRFELSEEVARILMNTVEERS</sequence>
<feature type="transmembrane region" description="Helical" evidence="1">
    <location>
        <begin position="20"/>
        <end position="39"/>
    </location>
</feature>
<reference evidence="2" key="1">
    <citation type="journal article" date="2015" name="Nature">
        <title>Complex archaea that bridge the gap between prokaryotes and eukaryotes.</title>
        <authorList>
            <person name="Spang A."/>
            <person name="Saw J.H."/>
            <person name="Jorgensen S.L."/>
            <person name="Zaremba-Niedzwiedzka K."/>
            <person name="Martijn J."/>
            <person name="Lind A.E."/>
            <person name="van Eijk R."/>
            <person name="Schleper C."/>
            <person name="Guy L."/>
            <person name="Ettema T.J."/>
        </authorList>
    </citation>
    <scope>NUCLEOTIDE SEQUENCE</scope>
</reference>
<dbReference type="AlphaFoldDB" id="A0A0F9P3J0"/>
<keyword evidence="1" id="KW-0472">Membrane</keyword>
<evidence type="ECO:0000313" key="2">
    <source>
        <dbReference type="EMBL" id="KKN18962.1"/>
    </source>
</evidence>
<keyword evidence="1" id="KW-1133">Transmembrane helix</keyword>
<protein>
    <submittedName>
        <fullName evidence="2">Uncharacterized protein</fullName>
    </submittedName>
</protein>
<name>A0A0F9P3J0_9ZZZZ</name>
<comment type="caution">
    <text evidence="2">The sequence shown here is derived from an EMBL/GenBank/DDBJ whole genome shotgun (WGS) entry which is preliminary data.</text>
</comment>